<evidence type="ECO:0000256" key="1">
    <source>
        <dbReference type="SAM" id="SignalP"/>
    </source>
</evidence>
<dbReference type="GO" id="GO:0009695">
    <property type="term" value="P:jasmonic acid biosynthetic process"/>
    <property type="evidence" value="ECO:0007669"/>
    <property type="project" value="InterPro"/>
</dbReference>
<organism evidence="3 4">
    <name type="scientific">Blastococcus mobilis</name>
    <dbReference type="NCBI Taxonomy" id="1938746"/>
    <lineage>
        <taxon>Bacteria</taxon>
        <taxon>Bacillati</taxon>
        <taxon>Actinomycetota</taxon>
        <taxon>Actinomycetes</taxon>
        <taxon>Geodermatophilales</taxon>
        <taxon>Geodermatophilaceae</taxon>
        <taxon>Blastococcus</taxon>
    </lineage>
</organism>
<keyword evidence="1" id="KW-0732">Signal</keyword>
<keyword evidence="4" id="KW-1185">Reference proteome</keyword>
<gene>
    <name evidence="3" type="ORF">SAMN06272737_11699</name>
</gene>
<accession>A0A238XYP4</accession>
<dbReference type="InterPro" id="IPR041013">
    <property type="entry name" value="AOC-like"/>
</dbReference>
<protein>
    <recommendedName>
        <fullName evidence="2">Allene oxide cyclase barrel-like domain-containing protein</fullName>
    </recommendedName>
</protein>
<dbReference type="Pfam" id="PF18678">
    <property type="entry name" value="AOC_like"/>
    <property type="match status" value="1"/>
</dbReference>
<name>A0A238XYP4_9ACTN</name>
<dbReference type="InterPro" id="IPR034871">
    <property type="entry name" value="Allene_oxi_cyc_sf"/>
</dbReference>
<evidence type="ECO:0000313" key="3">
    <source>
        <dbReference type="EMBL" id="SNR63830.1"/>
    </source>
</evidence>
<proteinExistence type="predicted"/>
<dbReference type="EMBL" id="FZNO01000016">
    <property type="protein sequence ID" value="SNR63830.1"/>
    <property type="molecule type" value="Genomic_DNA"/>
</dbReference>
<reference evidence="3 4" key="1">
    <citation type="submission" date="2017-06" db="EMBL/GenBank/DDBJ databases">
        <authorList>
            <person name="Kim H.J."/>
            <person name="Triplett B.A."/>
        </authorList>
    </citation>
    <scope>NUCLEOTIDE SEQUENCE [LARGE SCALE GENOMIC DNA]</scope>
    <source>
        <strain evidence="3 4">DSM 44272</strain>
    </source>
</reference>
<dbReference type="SUPFAM" id="SSF141493">
    <property type="entry name" value="Allene oxide cyclase-like"/>
    <property type="match status" value="1"/>
</dbReference>
<dbReference type="Gene3D" id="2.40.480.10">
    <property type="entry name" value="Allene oxide cyclase-like"/>
    <property type="match status" value="1"/>
</dbReference>
<dbReference type="InterPro" id="IPR044859">
    <property type="entry name" value="Allene_oxi_cyc_Dirigent"/>
</dbReference>
<feature type="signal peptide" evidence="1">
    <location>
        <begin position="1"/>
        <end position="23"/>
    </location>
</feature>
<sequence>MSKTARVLTVGATLVASALVAGAATASATSGTSDEDGDGPRGHEVTLRFDVETSPFTYTDLGQPGPSAADVIVFHDRLFADGREVGHEVGSCVVVEPSGLSNCTAVVTLDGQGTITYAFENAPPPEKALAVTGGSGMYRTARGDGSFVESGQGTGVLTLSLVLR</sequence>
<feature type="domain" description="Allene oxide cyclase barrel-like" evidence="2">
    <location>
        <begin position="50"/>
        <end position="143"/>
    </location>
</feature>
<evidence type="ECO:0000259" key="2">
    <source>
        <dbReference type="Pfam" id="PF18678"/>
    </source>
</evidence>
<evidence type="ECO:0000313" key="4">
    <source>
        <dbReference type="Proteomes" id="UP000198403"/>
    </source>
</evidence>
<dbReference type="RefSeq" id="WP_089337372.1">
    <property type="nucleotide sequence ID" value="NZ_FZNO01000016.1"/>
</dbReference>
<dbReference type="OrthoDB" id="5193845at2"/>
<dbReference type="Proteomes" id="UP000198403">
    <property type="component" value="Unassembled WGS sequence"/>
</dbReference>
<dbReference type="AlphaFoldDB" id="A0A238XYP4"/>
<feature type="chain" id="PRO_5013122359" description="Allene oxide cyclase barrel-like domain-containing protein" evidence="1">
    <location>
        <begin position="24"/>
        <end position="164"/>
    </location>
</feature>
<dbReference type="GO" id="GO:0046423">
    <property type="term" value="F:allene-oxide cyclase activity"/>
    <property type="evidence" value="ECO:0007669"/>
    <property type="project" value="InterPro"/>
</dbReference>
<dbReference type="GO" id="GO:0017000">
    <property type="term" value="P:antibiotic biosynthetic process"/>
    <property type="evidence" value="ECO:0007669"/>
    <property type="project" value="InterPro"/>
</dbReference>